<gene>
    <name evidence="14" type="ORF">ENS56_03765</name>
</gene>
<dbReference type="Gene3D" id="2.170.130.10">
    <property type="entry name" value="TonB-dependent receptor, plug domain"/>
    <property type="match status" value="1"/>
</dbReference>
<dbReference type="InterPro" id="IPR037066">
    <property type="entry name" value="Plug_dom_sf"/>
</dbReference>
<evidence type="ECO:0000256" key="1">
    <source>
        <dbReference type="ARBA" id="ARBA00004571"/>
    </source>
</evidence>
<evidence type="ECO:0000313" key="14">
    <source>
        <dbReference type="EMBL" id="HGT47128.1"/>
    </source>
</evidence>
<feature type="domain" description="TonB-dependent receptor plug" evidence="13">
    <location>
        <begin position="116"/>
        <end position="222"/>
    </location>
</feature>
<keyword evidence="8 14" id="KW-0675">Receptor</keyword>
<evidence type="ECO:0000256" key="9">
    <source>
        <dbReference type="ARBA" id="ARBA00023237"/>
    </source>
</evidence>
<dbReference type="Gene3D" id="2.60.40.1120">
    <property type="entry name" value="Carboxypeptidase-like, regulatory domain"/>
    <property type="match status" value="1"/>
</dbReference>
<dbReference type="PROSITE" id="PS52016">
    <property type="entry name" value="TONB_DEPENDENT_REC_3"/>
    <property type="match status" value="1"/>
</dbReference>
<evidence type="ECO:0000256" key="10">
    <source>
        <dbReference type="PROSITE-ProRule" id="PRU01360"/>
    </source>
</evidence>
<comment type="subcellular location">
    <subcellularLocation>
        <location evidence="1 10">Cell outer membrane</location>
        <topology evidence="1 10">Multi-pass membrane protein</topology>
    </subcellularLocation>
</comment>
<name>A0A832DFF4_9BACT</name>
<keyword evidence="3 10" id="KW-1134">Transmembrane beta strand</keyword>
<protein>
    <submittedName>
        <fullName evidence="14">TonB-dependent receptor</fullName>
    </submittedName>
</protein>
<dbReference type="InterPro" id="IPR000531">
    <property type="entry name" value="Beta-barrel_TonB"/>
</dbReference>
<evidence type="ECO:0000259" key="13">
    <source>
        <dbReference type="Pfam" id="PF07715"/>
    </source>
</evidence>
<dbReference type="InterPro" id="IPR039426">
    <property type="entry name" value="TonB-dep_rcpt-like"/>
</dbReference>
<comment type="similarity">
    <text evidence="10 11">Belongs to the TonB-dependent receptor family.</text>
</comment>
<reference evidence="14" key="1">
    <citation type="journal article" date="2020" name="mSystems">
        <title>Genome- and Community-Level Interaction Insights into Carbon Utilization and Element Cycling Functions of Hydrothermarchaeota in Hydrothermal Sediment.</title>
        <authorList>
            <person name="Zhou Z."/>
            <person name="Liu Y."/>
            <person name="Xu W."/>
            <person name="Pan J."/>
            <person name="Luo Z.H."/>
            <person name="Li M."/>
        </authorList>
    </citation>
    <scope>NUCLEOTIDE SEQUENCE [LARGE SCALE GENOMIC DNA]</scope>
    <source>
        <strain evidence="14">SpSt-500</strain>
    </source>
</reference>
<organism evidence="14">
    <name type="scientific">Ignavibacterium album</name>
    <dbReference type="NCBI Taxonomy" id="591197"/>
    <lineage>
        <taxon>Bacteria</taxon>
        <taxon>Pseudomonadati</taxon>
        <taxon>Ignavibacteriota</taxon>
        <taxon>Ignavibacteria</taxon>
        <taxon>Ignavibacteriales</taxon>
        <taxon>Ignavibacteriaceae</taxon>
        <taxon>Ignavibacterium</taxon>
    </lineage>
</organism>
<dbReference type="PANTHER" id="PTHR30069:SF29">
    <property type="entry name" value="HEMOGLOBIN AND HEMOGLOBIN-HAPTOGLOBIN-BINDING PROTEIN 1-RELATED"/>
    <property type="match status" value="1"/>
</dbReference>
<evidence type="ECO:0000259" key="12">
    <source>
        <dbReference type="Pfam" id="PF00593"/>
    </source>
</evidence>
<dbReference type="InterPro" id="IPR036942">
    <property type="entry name" value="Beta-barrel_TonB_sf"/>
</dbReference>
<evidence type="ECO:0000256" key="6">
    <source>
        <dbReference type="ARBA" id="ARBA00023077"/>
    </source>
</evidence>
<proteinExistence type="inferred from homology"/>
<dbReference type="Pfam" id="PF07715">
    <property type="entry name" value="Plug"/>
    <property type="match status" value="1"/>
</dbReference>
<accession>A0A832DFF4</accession>
<dbReference type="GO" id="GO:0044718">
    <property type="term" value="P:siderophore transmembrane transport"/>
    <property type="evidence" value="ECO:0007669"/>
    <property type="project" value="TreeGrafter"/>
</dbReference>
<evidence type="ECO:0000256" key="4">
    <source>
        <dbReference type="ARBA" id="ARBA00022692"/>
    </source>
</evidence>
<dbReference type="EMBL" id="DSVI01000004">
    <property type="protein sequence ID" value="HGT47128.1"/>
    <property type="molecule type" value="Genomic_DNA"/>
</dbReference>
<sequence>MKSNIILLFLFFASFIFSQQKEISGIVIDSESLFPLQNANVFLVSSKTGTTTDRQGKFSFALSDDSDTLIISYIGYKQIRIPVSQIKFNQTFPLERIILPSQTVLVEASIGKKGVTPLTFEKIKREEIQKDYVVQDIPQYLSQLPSTTFYSENGNGIGYNYLSIRGFDQRRISVSINGIPQNDPEDHNVYWLDFPDLLASTELIQVQRGAGSGVIGYPAVGGSVNIITSPFSDKSKLNLSASYGSFHTRKYSAAFSSGLIDNKYSFYAKLSQILSSGYRNLSWAKFNAYHFSAVRFDDNLTSQFNFYGGPISDGLAYTGVAKFAVKDRNLRRANYSYWEADESGYTYTVNRRAEEIENFSQPHFELLNELKINDDVKFNSALFLVIGEGFFDYDGSWSIYYDDYFRLRANGFDTNYIPTNAIIRAQVENKQYGWIPRLSISHKNGELVVGGELRIHRSIHWGSINYAENLPPNISKDYRYYFYNGAKDIASIYAHETYRINEQINILGELQLAYHKYKLYNERYVGNDFSISNLFFNPRLGLNYKFTNELSSFITLARVTREPRLKNYYDAAESSAGEVPQFELNPDGTYNFSKPLVKPETMNDIEIGFAYNDQKLSASVNFYYMIFKDEIVRKGQVDRFGQPITGNVDETVHSGIEFQTIAKLTDDFDIFGNVTFSNNEIKKGKYYLSANEFIELNGNSISGFPDILANFGIQFKYNDIFLKLTGKYVGKMYSDNFDSKLKDYINTFGDFVDYNDNVNDAYFVFDFYGSYDFKLFDALDNSKIFLQVNNLFDNLYSAYAIGKEFFPAAERNFIAGIQIGL</sequence>
<keyword evidence="6 11" id="KW-0798">TonB box</keyword>
<keyword evidence="7 10" id="KW-0472">Membrane</keyword>
<dbReference type="Gene3D" id="2.40.170.20">
    <property type="entry name" value="TonB-dependent receptor, beta-barrel domain"/>
    <property type="match status" value="1"/>
</dbReference>
<evidence type="ECO:0000256" key="2">
    <source>
        <dbReference type="ARBA" id="ARBA00022448"/>
    </source>
</evidence>
<evidence type="ECO:0000256" key="5">
    <source>
        <dbReference type="ARBA" id="ARBA00022729"/>
    </source>
</evidence>
<dbReference type="InterPro" id="IPR012910">
    <property type="entry name" value="Plug_dom"/>
</dbReference>
<dbReference type="GO" id="GO:0015344">
    <property type="term" value="F:siderophore uptake transmembrane transporter activity"/>
    <property type="evidence" value="ECO:0007669"/>
    <property type="project" value="TreeGrafter"/>
</dbReference>
<comment type="caution">
    <text evidence="14">The sequence shown here is derived from an EMBL/GenBank/DDBJ whole genome shotgun (WGS) entry which is preliminary data.</text>
</comment>
<dbReference type="AlphaFoldDB" id="A0A832DFF4"/>
<evidence type="ECO:0000256" key="8">
    <source>
        <dbReference type="ARBA" id="ARBA00023170"/>
    </source>
</evidence>
<dbReference type="Pfam" id="PF00593">
    <property type="entry name" value="TonB_dep_Rec_b-barrel"/>
    <property type="match status" value="1"/>
</dbReference>
<keyword evidence="2 10" id="KW-0813">Transport</keyword>
<keyword evidence="4 10" id="KW-0812">Transmembrane</keyword>
<evidence type="ECO:0000256" key="11">
    <source>
        <dbReference type="RuleBase" id="RU003357"/>
    </source>
</evidence>
<dbReference type="Pfam" id="PF13715">
    <property type="entry name" value="CarbopepD_reg_2"/>
    <property type="match status" value="1"/>
</dbReference>
<dbReference type="GO" id="GO:0009279">
    <property type="term" value="C:cell outer membrane"/>
    <property type="evidence" value="ECO:0007669"/>
    <property type="project" value="UniProtKB-SubCell"/>
</dbReference>
<dbReference type="InterPro" id="IPR008969">
    <property type="entry name" value="CarboxyPept-like_regulatory"/>
</dbReference>
<dbReference type="PANTHER" id="PTHR30069">
    <property type="entry name" value="TONB-DEPENDENT OUTER MEMBRANE RECEPTOR"/>
    <property type="match status" value="1"/>
</dbReference>
<evidence type="ECO:0000256" key="3">
    <source>
        <dbReference type="ARBA" id="ARBA00022452"/>
    </source>
</evidence>
<feature type="domain" description="TonB-dependent receptor-like beta-barrel" evidence="12">
    <location>
        <begin position="297"/>
        <end position="791"/>
    </location>
</feature>
<dbReference type="SUPFAM" id="SSF56935">
    <property type="entry name" value="Porins"/>
    <property type="match status" value="1"/>
</dbReference>
<keyword evidence="5" id="KW-0732">Signal</keyword>
<keyword evidence="9 10" id="KW-0998">Cell outer membrane</keyword>
<dbReference type="SUPFAM" id="SSF49464">
    <property type="entry name" value="Carboxypeptidase regulatory domain-like"/>
    <property type="match status" value="1"/>
</dbReference>
<evidence type="ECO:0000256" key="7">
    <source>
        <dbReference type="ARBA" id="ARBA00023136"/>
    </source>
</evidence>